<dbReference type="Pfam" id="PF12833">
    <property type="entry name" value="HTH_18"/>
    <property type="match status" value="1"/>
</dbReference>
<dbReference type="OrthoDB" id="9816461at2"/>
<keyword evidence="3" id="KW-0804">Transcription</keyword>
<dbReference type="InterPro" id="IPR018060">
    <property type="entry name" value="HTH_AraC"/>
</dbReference>
<gene>
    <name evidence="5" type="ORF">DN730_00745</name>
</gene>
<evidence type="ECO:0000259" key="4">
    <source>
        <dbReference type="PROSITE" id="PS01124"/>
    </source>
</evidence>
<organism evidence="5 6">
    <name type="scientific">Marinomonas piezotolerans</name>
    <dbReference type="NCBI Taxonomy" id="2213058"/>
    <lineage>
        <taxon>Bacteria</taxon>
        <taxon>Pseudomonadati</taxon>
        <taxon>Pseudomonadota</taxon>
        <taxon>Gammaproteobacteria</taxon>
        <taxon>Oceanospirillales</taxon>
        <taxon>Oceanospirillaceae</taxon>
        <taxon>Marinomonas</taxon>
    </lineage>
</organism>
<comment type="caution">
    <text evidence="5">The sequence shown here is derived from an EMBL/GenBank/DDBJ whole genome shotgun (WGS) entry which is preliminary data.</text>
</comment>
<evidence type="ECO:0000313" key="5">
    <source>
        <dbReference type="EMBL" id="RDL45613.1"/>
    </source>
</evidence>
<dbReference type="EMBL" id="QKRA01000001">
    <property type="protein sequence ID" value="RDL45613.1"/>
    <property type="molecule type" value="Genomic_DNA"/>
</dbReference>
<keyword evidence="6" id="KW-1185">Reference proteome</keyword>
<keyword evidence="1" id="KW-0805">Transcription regulation</keyword>
<dbReference type="AlphaFoldDB" id="A0A370UCU3"/>
<accession>A0A370UCU3</accession>
<dbReference type="PRINTS" id="PR00032">
    <property type="entry name" value="HTHARAC"/>
</dbReference>
<dbReference type="Proteomes" id="UP000254326">
    <property type="component" value="Unassembled WGS sequence"/>
</dbReference>
<dbReference type="PANTHER" id="PTHR46796:SF6">
    <property type="entry name" value="ARAC SUBFAMILY"/>
    <property type="match status" value="1"/>
</dbReference>
<dbReference type="NCBIfam" id="NF007243">
    <property type="entry name" value="PRK09685.1"/>
    <property type="match status" value="1"/>
</dbReference>
<dbReference type="Gene3D" id="1.10.10.60">
    <property type="entry name" value="Homeodomain-like"/>
    <property type="match status" value="1"/>
</dbReference>
<evidence type="ECO:0000256" key="2">
    <source>
        <dbReference type="ARBA" id="ARBA00023125"/>
    </source>
</evidence>
<dbReference type="RefSeq" id="WP_115466203.1">
    <property type="nucleotide sequence ID" value="NZ_QKRA01000001.1"/>
</dbReference>
<reference evidence="5 6" key="1">
    <citation type="submission" date="2018-06" db="EMBL/GenBank/DDBJ databases">
        <title>Marinomonas sp. YLB-05 draft genome sequence.</title>
        <authorList>
            <person name="Yu L."/>
            <person name="Tang X."/>
        </authorList>
    </citation>
    <scope>NUCLEOTIDE SEQUENCE [LARGE SCALE GENOMIC DNA]</scope>
    <source>
        <strain evidence="5 6">YLB-05</strain>
    </source>
</reference>
<dbReference type="InterPro" id="IPR009057">
    <property type="entry name" value="Homeodomain-like_sf"/>
</dbReference>
<protein>
    <submittedName>
        <fullName evidence="5">Transcriptional regulator FeaR</fullName>
    </submittedName>
</protein>
<dbReference type="GO" id="GO:0003700">
    <property type="term" value="F:DNA-binding transcription factor activity"/>
    <property type="evidence" value="ECO:0007669"/>
    <property type="project" value="InterPro"/>
</dbReference>
<dbReference type="InterPro" id="IPR050204">
    <property type="entry name" value="AraC_XylS_family_regulators"/>
</dbReference>
<evidence type="ECO:0000256" key="3">
    <source>
        <dbReference type="ARBA" id="ARBA00023163"/>
    </source>
</evidence>
<dbReference type="GO" id="GO:0043565">
    <property type="term" value="F:sequence-specific DNA binding"/>
    <property type="evidence" value="ECO:0007669"/>
    <property type="project" value="InterPro"/>
</dbReference>
<dbReference type="Pfam" id="PF14525">
    <property type="entry name" value="AraC_binding_2"/>
    <property type="match status" value="1"/>
</dbReference>
<dbReference type="PROSITE" id="PS01124">
    <property type="entry name" value="HTH_ARAC_FAMILY_2"/>
    <property type="match status" value="1"/>
</dbReference>
<proteinExistence type="predicted"/>
<dbReference type="PANTHER" id="PTHR46796">
    <property type="entry name" value="HTH-TYPE TRANSCRIPTIONAL ACTIVATOR RHAS-RELATED"/>
    <property type="match status" value="1"/>
</dbReference>
<dbReference type="InterPro" id="IPR020449">
    <property type="entry name" value="Tscrpt_reg_AraC-type_HTH"/>
</dbReference>
<sequence>MLDLDLWEHSVHSICGNFDTQPHRNLPFIGNMRLDNHNGLEIAHIATNAEKIIRSKSTCQDDKHYFVILQKKGSMGFSWSNDNDLLLPGEIALIDSSLPYDMHPQGLIEQMSVHLPKAHVDTLFSKHAQHRITKIRQNRSSSQILATMLRQLANTDTNHCSLQEDGQALQEAISALIKPSLEPLMSDSASSIREQAKQHILRLLSDENLSPDYIAKKMNISKRSLYRLFSEEDLTVAQFILQMRIEKCCEDLNAADAMEYPLSITEVAYRWGFSDASQLSRAFKRVKGVSPSQWRQNQS</sequence>
<feature type="domain" description="HTH araC/xylS-type" evidence="4">
    <location>
        <begin position="194"/>
        <end position="297"/>
    </location>
</feature>
<keyword evidence="2" id="KW-0238">DNA-binding</keyword>
<evidence type="ECO:0000256" key="1">
    <source>
        <dbReference type="ARBA" id="ARBA00023015"/>
    </source>
</evidence>
<dbReference type="InterPro" id="IPR035418">
    <property type="entry name" value="AraC-bd_2"/>
</dbReference>
<evidence type="ECO:0000313" key="6">
    <source>
        <dbReference type="Proteomes" id="UP000254326"/>
    </source>
</evidence>
<dbReference type="SUPFAM" id="SSF46689">
    <property type="entry name" value="Homeodomain-like"/>
    <property type="match status" value="1"/>
</dbReference>
<dbReference type="SMART" id="SM00342">
    <property type="entry name" value="HTH_ARAC"/>
    <property type="match status" value="1"/>
</dbReference>
<name>A0A370UCU3_9GAMM</name>